<protein>
    <recommendedName>
        <fullName evidence="4">Lipoprotein</fullName>
    </recommendedName>
</protein>
<comment type="caution">
    <text evidence="2">The sequence shown here is derived from an EMBL/GenBank/DDBJ whole genome shotgun (WGS) entry which is preliminary data.</text>
</comment>
<dbReference type="EMBL" id="DWWC01000200">
    <property type="protein sequence ID" value="HJC69926.1"/>
    <property type="molecule type" value="Genomic_DNA"/>
</dbReference>
<reference evidence="2" key="1">
    <citation type="journal article" date="2021" name="PeerJ">
        <title>Extensive microbial diversity within the chicken gut microbiome revealed by metagenomics and culture.</title>
        <authorList>
            <person name="Gilroy R."/>
            <person name="Ravi A."/>
            <person name="Getino M."/>
            <person name="Pursley I."/>
            <person name="Horton D.L."/>
            <person name="Alikhan N.F."/>
            <person name="Baker D."/>
            <person name="Gharbi K."/>
            <person name="Hall N."/>
            <person name="Watson M."/>
            <person name="Adriaenssens E.M."/>
            <person name="Foster-Nyarko E."/>
            <person name="Jarju S."/>
            <person name="Secka A."/>
            <person name="Antonio M."/>
            <person name="Oren A."/>
            <person name="Chaudhuri R.R."/>
            <person name="La Ragione R."/>
            <person name="Hildebrand F."/>
            <person name="Pallen M.J."/>
        </authorList>
    </citation>
    <scope>NUCLEOTIDE SEQUENCE</scope>
    <source>
        <strain evidence="2">CHK130-7132</strain>
    </source>
</reference>
<organism evidence="2 3">
    <name type="scientific">Candidatus Brachybacterium intestinipullorum</name>
    <dbReference type="NCBI Taxonomy" id="2838512"/>
    <lineage>
        <taxon>Bacteria</taxon>
        <taxon>Bacillati</taxon>
        <taxon>Actinomycetota</taxon>
        <taxon>Actinomycetes</taxon>
        <taxon>Micrococcales</taxon>
        <taxon>Dermabacteraceae</taxon>
        <taxon>Brachybacterium</taxon>
    </lineage>
</organism>
<dbReference type="PROSITE" id="PS51257">
    <property type="entry name" value="PROKAR_LIPOPROTEIN"/>
    <property type="match status" value="1"/>
</dbReference>
<evidence type="ECO:0000256" key="1">
    <source>
        <dbReference type="SAM" id="SignalP"/>
    </source>
</evidence>
<dbReference type="AlphaFoldDB" id="A0A9D2TI47"/>
<sequence length="151" mass="15821">MKTRHALTTALAAGAALTLAGCGGGSYDDSRDLYEELRVEIGCDTVDSDDFDSYMEGEVADGFPAFDTVEGECQAGDDSVSIAAVVPHDVKGEEFLEAMGEQDSEGYAVQSGKWVVLVDGTDEEDLAFADAAQEELGGKVVHFSAAGVEKV</sequence>
<reference evidence="2" key="2">
    <citation type="submission" date="2021-04" db="EMBL/GenBank/DDBJ databases">
        <authorList>
            <person name="Gilroy R."/>
        </authorList>
    </citation>
    <scope>NUCLEOTIDE SEQUENCE</scope>
    <source>
        <strain evidence="2">CHK130-7132</strain>
    </source>
</reference>
<proteinExistence type="predicted"/>
<evidence type="ECO:0000313" key="3">
    <source>
        <dbReference type="Proteomes" id="UP000823854"/>
    </source>
</evidence>
<evidence type="ECO:0008006" key="4">
    <source>
        <dbReference type="Google" id="ProtNLM"/>
    </source>
</evidence>
<feature type="chain" id="PRO_5038340870" description="Lipoprotein" evidence="1">
    <location>
        <begin position="21"/>
        <end position="151"/>
    </location>
</feature>
<feature type="signal peptide" evidence="1">
    <location>
        <begin position="1"/>
        <end position="20"/>
    </location>
</feature>
<evidence type="ECO:0000313" key="2">
    <source>
        <dbReference type="EMBL" id="HJC69926.1"/>
    </source>
</evidence>
<keyword evidence="1" id="KW-0732">Signal</keyword>
<dbReference type="Proteomes" id="UP000823854">
    <property type="component" value="Unassembled WGS sequence"/>
</dbReference>
<accession>A0A9D2TI47</accession>
<name>A0A9D2TI47_9MICO</name>
<gene>
    <name evidence="2" type="ORF">H9932_09665</name>
</gene>